<keyword evidence="2" id="KW-1133">Transmembrane helix</keyword>
<reference evidence="3" key="1">
    <citation type="journal article" date="2023" name="Plant Biotechnol. J.">
        <title>Chromosome-level wild Hevea brasiliensis genome provides new tools for genomic-assisted breeding and valuable loci to elevate rubber yield.</title>
        <authorList>
            <person name="Cheng H."/>
            <person name="Song X."/>
            <person name="Hu Y."/>
            <person name="Wu T."/>
            <person name="Yang Q."/>
            <person name="An Z."/>
            <person name="Feng S."/>
            <person name="Deng Z."/>
            <person name="Wu W."/>
            <person name="Zeng X."/>
            <person name="Tu M."/>
            <person name="Wang X."/>
            <person name="Huang H."/>
        </authorList>
    </citation>
    <scope>NUCLEOTIDE SEQUENCE</scope>
    <source>
        <strain evidence="3">MT/VB/25A 57/8</strain>
    </source>
</reference>
<keyword evidence="2" id="KW-0812">Transmembrane</keyword>
<feature type="transmembrane region" description="Helical" evidence="2">
    <location>
        <begin position="30"/>
        <end position="50"/>
    </location>
</feature>
<keyword evidence="4" id="KW-1185">Reference proteome</keyword>
<comment type="caution">
    <text evidence="3">The sequence shown here is derived from an EMBL/GenBank/DDBJ whole genome shotgun (WGS) entry which is preliminary data.</text>
</comment>
<accession>A0ABQ9N8C3</accession>
<proteinExistence type="predicted"/>
<dbReference type="Proteomes" id="UP001174677">
    <property type="component" value="Chromosome 2"/>
</dbReference>
<feature type="compositionally biased region" description="Low complexity" evidence="1">
    <location>
        <begin position="237"/>
        <end position="260"/>
    </location>
</feature>
<feature type="region of interest" description="Disordered" evidence="1">
    <location>
        <begin position="338"/>
        <end position="392"/>
    </location>
</feature>
<feature type="region of interest" description="Disordered" evidence="1">
    <location>
        <begin position="550"/>
        <end position="591"/>
    </location>
</feature>
<evidence type="ECO:0000313" key="3">
    <source>
        <dbReference type="EMBL" id="KAJ9188523.1"/>
    </source>
</evidence>
<gene>
    <name evidence="3" type="ORF">P3X46_003875</name>
</gene>
<name>A0ABQ9N8C3_HEVBR</name>
<feature type="compositionally biased region" description="Polar residues" evidence="1">
    <location>
        <begin position="281"/>
        <end position="290"/>
    </location>
</feature>
<dbReference type="EMBL" id="JARPOI010000002">
    <property type="protein sequence ID" value="KAJ9188523.1"/>
    <property type="molecule type" value="Genomic_DNA"/>
</dbReference>
<feature type="compositionally biased region" description="Low complexity" evidence="1">
    <location>
        <begin position="338"/>
        <end position="365"/>
    </location>
</feature>
<dbReference type="PANTHER" id="PTHR34059">
    <property type="entry name" value="EXPRESSED PROTEIN"/>
    <property type="match status" value="1"/>
</dbReference>
<feature type="compositionally biased region" description="Polar residues" evidence="1">
    <location>
        <begin position="565"/>
        <end position="574"/>
    </location>
</feature>
<keyword evidence="2" id="KW-0472">Membrane</keyword>
<dbReference type="PANTHER" id="PTHR34059:SF6">
    <property type="entry name" value="DUF4408 DOMAIN-CONTAINING PROTEIN"/>
    <property type="match status" value="1"/>
</dbReference>
<dbReference type="InterPro" id="IPR008480">
    <property type="entry name" value="DUF761_pln"/>
</dbReference>
<dbReference type="Pfam" id="PF05553">
    <property type="entry name" value="DUF761"/>
    <property type="match status" value="1"/>
</dbReference>
<sequence length="627" mass="69298">MADSRSYTKPHLSPQEFEANHSPVTRHKSYTHIFCKSLFFLLFLIAIPLFPSQAPNFISQSIFTKFWELVHLLFIGVAVSYGLFSRRNVEVDFETHSNNYDDAQSSFVSRIFHVSPIFEDGYENPCGFDEKNLYQSWNSQFYRGESTVTVTNGSSVIGGESKTGSINFENETEVSHEQDQDSVVQTWNSQYFQGESVIVLSQPNYAIGEWEKPGQVVGYKPLGLPVRSLKSKISNPGSAQFSNGSESSSSLIGSPSSSGRSMDEERMGDMGPSNLEEKFTESFSSPSQVPWRSRSGRGDMWEKVGPVTGRPSHFRPLSVDETQFESLKSQSFRSATSFSSQASSMSNSPTRLSPSDSVPSDSPNSGTEESGKKKDFRASYPPASQSPLTTVNREARLNAFHLRRYSSGSLFQKDLRGTSKDKLKDLSGRKEDSLASKERGQGALKLDRKLATATVAKPTSKGKSVRTIRSGVYTPESIKFGEMIKTHIDDKAGEGSDVAKAVNTGKNEMKREGMDNMSGGINKKNLDTHYDVPMPTYAKYLKKEKEEGLGNVAVESETDLESKTDSTPASSDEGSVTDFVSDAGGDPNEVDKKAGEFIAKFREQIRLQKVASIEKSKVKRMSGKHLR</sequence>
<evidence type="ECO:0000313" key="4">
    <source>
        <dbReference type="Proteomes" id="UP001174677"/>
    </source>
</evidence>
<feature type="region of interest" description="Disordered" evidence="1">
    <location>
        <begin position="233"/>
        <end position="317"/>
    </location>
</feature>
<evidence type="ECO:0000256" key="1">
    <source>
        <dbReference type="SAM" id="MobiDB-lite"/>
    </source>
</evidence>
<organism evidence="3 4">
    <name type="scientific">Hevea brasiliensis</name>
    <name type="common">Para rubber tree</name>
    <name type="synonym">Siphonia brasiliensis</name>
    <dbReference type="NCBI Taxonomy" id="3981"/>
    <lineage>
        <taxon>Eukaryota</taxon>
        <taxon>Viridiplantae</taxon>
        <taxon>Streptophyta</taxon>
        <taxon>Embryophyta</taxon>
        <taxon>Tracheophyta</taxon>
        <taxon>Spermatophyta</taxon>
        <taxon>Magnoliopsida</taxon>
        <taxon>eudicotyledons</taxon>
        <taxon>Gunneridae</taxon>
        <taxon>Pentapetalae</taxon>
        <taxon>rosids</taxon>
        <taxon>fabids</taxon>
        <taxon>Malpighiales</taxon>
        <taxon>Euphorbiaceae</taxon>
        <taxon>Crotonoideae</taxon>
        <taxon>Micrandreae</taxon>
        <taxon>Hevea</taxon>
    </lineage>
</organism>
<feature type="compositionally biased region" description="Polar residues" evidence="1">
    <location>
        <begin position="382"/>
        <end position="392"/>
    </location>
</feature>
<evidence type="ECO:0008006" key="5">
    <source>
        <dbReference type="Google" id="ProtNLM"/>
    </source>
</evidence>
<feature type="region of interest" description="Disordered" evidence="1">
    <location>
        <begin position="422"/>
        <end position="442"/>
    </location>
</feature>
<evidence type="ECO:0000256" key="2">
    <source>
        <dbReference type="SAM" id="Phobius"/>
    </source>
</evidence>
<protein>
    <recommendedName>
        <fullName evidence="5">DUF4408 domain-containing protein</fullName>
    </recommendedName>
</protein>